<feature type="domain" description="TauD/TfdA-like" evidence="7">
    <location>
        <begin position="79"/>
        <end position="352"/>
    </location>
</feature>
<reference evidence="8" key="1">
    <citation type="submission" date="2022-07" db="EMBL/GenBank/DDBJ databases">
        <title>Fungi with potential for degradation of polypropylene.</title>
        <authorList>
            <person name="Gostincar C."/>
        </authorList>
    </citation>
    <scope>NUCLEOTIDE SEQUENCE</scope>
    <source>
        <strain evidence="8">EXF-13308</strain>
    </source>
</reference>
<name>A0AA38RCI3_9PEZI</name>
<keyword evidence="3" id="KW-0479">Metal-binding</keyword>
<comment type="caution">
    <text evidence="8">The sequence shown here is derived from an EMBL/GenBank/DDBJ whole genome shotgun (WGS) entry which is preliminary data.</text>
</comment>
<dbReference type="GO" id="GO:0005737">
    <property type="term" value="C:cytoplasm"/>
    <property type="evidence" value="ECO:0007669"/>
    <property type="project" value="TreeGrafter"/>
</dbReference>
<dbReference type="SUPFAM" id="SSF51197">
    <property type="entry name" value="Clavaminate synthase-like"/>
    <property type="match status" value="1"/>
</dbReference>
<proteinExistence type="inferred from homology"/>
<evidence type="ECO:0000256" key="3">
    <source>
        <dbReference type="ARBA" id="ARBA00022723"/>
    </source>
</evidence>
<dbReference type="InterPro" id="IPR003819">
    <property type="entry name" value="TauD/TfdA-like"/>
</dbReference>
<organism evidence="8 9">
    <name type="scientific">Pleurostoma richardsiae</name>
    <dbReference type="NCBI Taxonomy" id="41990"/>
    <lineage>
        <taxon>Eukaryota</taxon>
        <taxon>Fungi</taxon>
        <taxon>Dikarya</taxon>
        <taxon>Ascomycota</taxon>
        <taxon>Pezizomycotina</taxon>
        <taxon>Sordariomycetes</taxon>
        <taxon>Sordariomycetidae</taxon>
        <taxon>Calosphaeriales</taxon>
        <taxon>Pleurostomataceae</taxon>
        <taxon>Pleurostoma</taxon>
    </lineage>
</organism>
<dbReference type="GO" id="GO:0046872">
    <property type="term" value="F:metal ion binding"/>
    <property type="evidence" value="ECO:0007669"/>
    <property type="project" value="UniProtKB-KW"/>
</dbReference>
<dbReference type="Pfam" id="PF02668">
    <property type="entry name" value="TauD"/>
    <property type="match status" value="1"/>
</dbReference>
<protein>
    <submittedName>
        <fullName evidence="8">Taurine catabolism dioxygenase TauD/TfdA</fullName>
    </submittedName>
</protein>
<evidence type="ECO:0000313" key="8">
    <source>
        <dbReference type="EMBL" id="KAJ9132466.1"/>
    </source>
</evidence>
<dbReference type="InterPro" id="IPR042098">
    <property type="entry name" value="TauD-like_sf"/>
</dbReference>
<dbReference type="AlphaFoldDB" id="A0AA38RCI3"/>
<accession>A0AA38RCI3</accession>
<keyword evidence="6" id="KW-0408">Iron</keyword>
<evidence type="ECO:0000259" key="7">
    <source>
        <dbReference type="Pfam" id="PF02668"/>
    </source>
</evidence>
<keyword evidence="5" id="KW-0560">Oxidoreductase</keyword>
<evidence type="ECO:0000313" key="9">
    <source>
        <dbReference type="Proteomes" id="UP001174694"/>
    </source>
</evidence>
<dbReference type="Proteomes" id="UP001174694">
    <property type="component" value="Unassembled WGS sequence"/>
</dbReference>
<evidence type="ECO:0000256" key="6">
    <source>
        <dbReference type="ARBA" id="ARBA00023004"/>
    </source>
</evidence>
<sequence length="371" mass="42095">MAPSAIFESATVTTMEAKGAPLVDKLKTTQVNLDGLKYPEYYPYNDPNDVFPEPEPFEYHDRALDADPAMPVFYNDHVKLTPYIGVRITGLDLASLDKAGQDQLALLCAKKGIVFFASDDKVKQTFRDIPIEQKLDMVRYYGQLHQHAVQPRPPNSTEISVVYQDNLNTVRKHWWPNRLSRAIWHIDQSQEHQPPGMTFFCCMQSDAPSGGDTLVGSLVEAYERLSPPMKQFLCGLKAVHSSKVMTAKAARVGGANRRKDVESIHPVVYEQPATGYKSLYINPERITHFEGLRHEESEYLLKFLSDHITKGADFHARYKWDEGDICVWDQRVCIHSATLDNVAYRRHFIRITALAGVPIQAKYTAPVDEEI</sequence>
<evidence type="ECO:0000256" key="2">
    <source>
        <dbReference type="ARBA" id="ARBA00005896"/>
    </source>
</evidence>
<comment type="cofactor">
    <cofactor evidence="1">
        <name>Fe(2+)</name>
        <dbReference type="ChEBI" id="CHEBI:29033"/>
    </cofactor>
</comment>
<evidence type="ECO:0000256" key="4">
    <source>
        <dbReference type="ARBA" id="ARBA00022964"/>
    </source>
</evidence>
<dbReference type="EMBL" id="JANBVO010000057">
    <property type="protein sequence ID" value="KAJ9132466.1"/>
    <property type="molecule type" value="Genomic_DNA"/>
</dbReference>
<gene>
    <name evidence="8" type="ORF">NKR23_g11250</name>
</gene>
<evidence type="ECO:0000256" key="1">
    <source>
        <dbReference type="ARBA" id="ARBA00001954"/>
    </source>
</evidence>
<dbReference type="Gene3D" id="3.60.130.10">
    <property type="entry name" value="Clavaminate synthase-like"/>
    <property type="match status" value="1"/>
</dbReference>
<dbReference type="PANTHER" id="PTHR30468:SF1">
    <property type="entry name" value="ALPHA-KETOGLUTARATE-DEPENDENT SULFONATE DIOXYGENASE"/>
    <property type="match status" value="1"/>
</dbReference>
<comment type="similarity">
    <text evidence="2">Belongs to the TfdA dioxygenase family.</text>
</comment>
<evidence type="ECO:0000256" key="5">
    <source>
        <dbReference type="ARBA" id="ARBA00023002"/>
    </source>
</evidence>
<dbReference type="GO" id="GO:0016706">
    <property type="term" value="F:2-oxoglutarate-dependent dioxygenase activity"/>
    <property type="evidence" value="ECO:0007669"/>
    <property type="project" value="TreeGrafter"/>
</dbReference>
<dbReference type="InterPro" id="IPR051323">
    <property type="entry name" value="AtsK-like"/>
</dbReference>
<keyword evidence="4 8" id="KW-0223">Dioxygenase</keyword>
<keyword evidence="9" id="KW-1185">Reference proteome</keyword>
<dbReference type="PANTHER" id="PTHR30468">
    <property type="entry name" value="ALPHA-KETOGLUTARATE-DEPENDENT SULFONATE DIOXYGENASE"/>
    <property type="match status" value="1"/>
</dbReference>